<gene>
    <name evidence="2" type="ORF">Kpho02_73810</name>
</gene>
<protein>
    <submittedName>
        <fullName evidence="2">Uncharacterized protein</fullName>
    </submittedName>
</protein>
<proteinExistence type="predicted"/>
<dbReference type="RefSeq" id="WP_285740638.1">
    <property type="nucleotide sequence ID" value="NZ_BSSA01000045.1"/>
</dbReference>
<evidence type="ECO:0000313" key="2">
    <source>
        <dbReference type="EMBL" id="GLW75084.1"/>
    </source>
</evidence>
<evidence type="ECO:0000313" key="3">
    <source>
        <dbReference type="Proteomes" id="UP001165041"/>
    </source>
</evidence>
<keyword evidence="1" id="KW-0472">Membrane</keyword>
<feature type="transmembrane region" description="Helical" evidence="1">
    <location>
        <begin position="66"/>
        <end position="84"/>
    </location>
</feature>
<organism evidence="2 3">
    <name type="scientific">Kitasatospora phosalacinea</name>
    <dbReference type="NCBI Taxonomy" id="2065"/>
    <lineage>
        <taxon>Bacteria</taxon>
        <taxon>Bacillati</taxon>
        <taxon>Actinomycetota</taxon>
        <taxon>Actinomycetes</taxon>
        <taxon>Kitasatosporales</taxon>
        <taxon>Streptomycetaceae</taxon>
        <taxon>Kitasatospora</taxon>
    </lineage>
</organism>
<reference evidence="2" key="1">
    <citation type="submission" date="2023-02" db="EMBL/GenBank/DDBJ databases">
        <title>Kitasatospora phosalacinea NBRC 14627.</title>
        <authorList>
            <person name="Ichikawa N."/>
            <person name="Sato H."/>
            <person name="Tonouchi N."/>
        </authorList>
    </citation>
    <scope>NUCLEOTIDE SEQUENCE</scope>
    <source>
        <strain evidence="2">NBRC 14627</strain>
    </source>
</reference>
<keyword evidence="1" id="KW-1133">Transmembrane helix</keyword>
<sequence length="134" mass="14119">MPTAPAHHHWTSRPGPVRGLCALWVGLAALGPRLSGAPTLTAFPLLVLLPALPLGLLLGHARPRRLPLLLVTLPAGPVAAAIGLHPALHPDRTAPHDPWEPRLLGTAAVLTALFLLTGVVCGALTRRTSERQRD</sequence>
<name>A0A9W6QHG1_9ACTN</name>
<keyword evidence="1" id="KW-0812">Transmembrane</keyword>
<comment type="caution">
    <text evidence="2">The sequence shown here is derived from an EMBL/GenBank/DDBJ whole genome shotgun (WGS) entry which is preliminary data.</text>
</comment>
<feature type="transmembrane region" description="Helical" evidence="1">
    <location>
        <begin position="40"/>
        <end position="59"/>
    </location>
</feature>
<dbReference type="Proteomes" id="UP001165041">
    <property type="component" value="Unassembled WGS sequence"/>
</dbReference>
<feature type="transmembrane region" description="Helical" evidence="1">
    <location>
        <begin position="104"/>
        <end position="125"/>
    </location>
</feature>
<evidence type="ECO:0000256" key="1">
    <source>
        <dbReference type="SAM" id="Phobius"/>
    </source>
</evidence>
<dbReference type="AlphaFoldDB" id="A0A9W6QHG1"/>
<dbReference type="EMBL" id="BSSA01000045">
    <property type="protein sequence ID" value="GLW75084.1"/>
    <property type="molecule type" value="Genomic_DNA"/>
</dbReference>
<accession>A0A9W6QHG1</accession>